<dbReference type="STRING" id="69293.ENSGACP00000000721"/>
<dbReference type="SUPFAM" id="SSF48726">
    <property type="entry name" value="Immunoglobulin"/>
    <property type="match status" value="2"/>
</dbReference>
<dbReference type="FunFam" id="2.60.40.10:FF:001230">
    <property type="entry name" value="Immunoglobulin kappa variable 8-16"/>
    <property type="match status" value="2"/>
</dbReference>
<dbReference type="eggNOG" id="ENOG502S3KF">
    <property type="taxonomic scope" value="Eukaryota"/>
</dbReference>
<name>G3N5Z7_GASAC</name>
<dbReference type="PANTHER" id="PTHR23267">
    <property type="entry name" value="IMMUNOGLOBULIN LIGHT CHAIN"/>
    <property type="match status" value="1"/>
</dbReference>
<evidence type="ECO:0000313" key="3">
    <source>
        <dbReference type="Ensembl" id="ENSGACP00000000721.1"/>
    </source>
</evidence>
<dbReference type="InterPro" id="IPR036179">
    <property type="entry name" value="Ig-like_dom_sf"/>
</dbReference>
<dbReference type="OMA" id="CQSEHYL"/>
<feature type="compositionally biased region" description="Polar residues" evidence="1">
    <location>
        <begin position="133"/>
        <end position="146"/>
    </location>
</feature>
<feature type="domain" description="Ig-like" evidence="2">
    <location>
        <begin position="129"/>
        <end position="231"/>
    </location>
</feature>
<dbReference type="SMART" id="SM00406">
    <property type="entry name" value="IGv"/>
    <property type="match status" value="2"/>
</dbReference>
<reference evidence="3" key="1">
    <citation type="submission" date="2006-01" db="EMBL/GenBank/DDBJ databases">
        <authorList>
            <person name="Lindblad-Toh K."/>
            <person name="Mauceli E."/>
            <person name="Grabherr M."/>
            <person name="Chang J.L."/>
            <person name="Lander E.S."/>
        </authorList>
    </citation>
    <scope>NUCLEOTIDE SEQUENCE [LARGE SCALE GENOMIC DNA]</scope>
</reference>
<dbReference type="InterPro" id="IPR013783">
    <property type="entry name" value="Ig-like_fold"/>
</dbReference>
<protein>
    <recommendedName>
        <fullName evidence="2">Ig-like domain-containing protein</fullName>
    </recommendedName>
</protein>
<dbReference type="SMART" id="SM00409">
    <property type="entry name" value="IG"/>
    <property type="match status" value="2"/>
</dbReference>
<dbReference type="InterPro" id="IPR050150">
    <property type="entry name" value="IgV_Light_Chain"/>
</dbReference>
<sequence length="231" mass="24158">QVTVTQPGAVSSAAGGSVSISCTTSQSVHGSNPLAWYQQRDGGAPKLLIYLATTRASGTPGRFTGSGSGSSFTLSISGVTAEDAAHYYCQSFHVINSQYVFTQPAWGSLFRVRPSSGGFASPQGRSGFPGSSGEIQLTQSPGSQSVVPGQTVSIRCKASSGVGSNLHWYLQKPEESPKLLIYRATNRQSGISERFSGSGSGSDFTLTIRGVLTEDAGDYYCSQSGHSFPFT</sequence>
<feature type="region of interest" description="Disordered" evidence="1">
    <location>
        <begin position="118"/>
        <end position="146"/>
    </location>
</feature>
<feature type="domain" description="Ig-like" evidence="2">
    <location>
        <begin position="1"/>
        <end position="102"/>
    </location>
</feature>
<dbReference type="PROSITE" id="PS50835">
    <property type="entry name" value="IG_LIKE"/>
    <property type="match status" value="2"/>
</dbReference>
<accession>G3N5Z7</accession>
<dbReference type="InterPro" id="IPR003598">
    <property type="entry name" value="Ig_sub2"/>
</dbReference>
<proteinExistence type="predicted"/>
<dbReference type="InterPro" id="IPR007110">
    <property type="entry name" value="Ig-like_dom"/>
</dbReference>
<dbReference type="Pfam" id="PF07686">
    <property type="entry name" value="V-set"/>
    <property type="match status" value="2"/>
</dbReference>
<dbReference type="SMART" id="SM00408">
    <property type="entry name" value="IGc2"/>
    <property type="match status" value="2"/>
</dbReference>
<dbReference type="InterPro" id="IPR013106">
    <property type="entry name" value="Ig_V-set"/>
</dbReference>
<dbReference type="AlphaFoldDB" id="G3N5Z7"/>
<dbReference type="InterPro" id="IPR003599">
    <property type="entry name" value="Ig_sub"/>
</dbReference>
<evidence type="ECO:0000259" key="2">
    <source>
        <dbReference type="PROSITE" id="PS50835"/>
    </source>
</evidence>
<dbReference type="Gene3D" id="2.60.40.10">
    <property type="entry name" value="Immunoglobulins"/>
    <property type="match status" value="2"/>
</dbReference>
<organism evidence="3">
    <name type="scientific">Gasterosteus aculeatus</name>
    <name type="common">Three-spined stickleback</name>
    <dbReference type="NCBI Taxonomy" id="69293"/>
    <lineage>
        <taxon>Eukaryota</taxon>
        <taxon>Metazoa</taxon>
        <taxon>Chordata</taxon>
        <taxon>Craniata</taxon>
        <taxon>Vertebrata</taxon>
        <taxon>Euteleostomi</taxon>
        <taxon>Actinopterygii</taxon>
        <taxon>Neopterygii</taxon>
        <taxon>Teleostei</taxon>
        <taxon>Neoteleostei</taxon>
        <taxon>Acanthomorphata</taxon>
        <taxon>Eupercaria</taxon>
        <taxon>Perciformes</taxon>
        <taxon>Cottioidei</taxon>
        <taxon>Gasterosteales</taxon>
        <taxon>Gasterosteidae</taxon>
        <taxon>Gasterosteus</taxon>
    </lineage>
</organism>
<dbReference type="Ensembl" id="ENSGACT00000000721.1">
    <property type="protein sequence ID" value="ENSGACP00000000721.1"/>
    <property type="gene ID" value="ENSGACG00000000559.1"/>
</dbReference>
<dbReference type="Bgee" id="ENSGACG00000000559">
    <property type="expression patterns" value="Expressed in spleen and 1 other cell type or tissue"/>
</dbReference>
<evidence type="ECO:0000256" key="1">
    <source>
        <dbReference type="SAM" id="MobiDB-lite"/>
    </source>
</evidence>
<reference evidence="3" key="2">
    <citation type="submission" date="2024-04" db="UniProtKB">
        <authorList>
            <consortium name="Ensembl"/>
        </authorList>
    </citation>
    <scope>IDENTIFICATION</scope>
</reference>
<dbReference type="InParanoid" id="G3N5Z7"/>